<reference evidence="2 3" key="1">
    <citation type="submission" date="2019-09" db="EMBL/GenBank/DDBJ databases">
        <title>Nocardioides panacisoli sp. nov., isolated from the soil of a ginseng field.</title>
        <authorList>
            <person name="Cho C."/>
        </authorList>
    </citation>
    <scope>NUCLEOTIDE SEQUENCE [LARGE SCALE GENOMIC DNA]</scope>
    <source>
        <strain evidence="2 3">BN130099</strain>
    </source>
</reference>
<protein>
    <submittedName>
        <fullName evidence="2">Uncharacterized protein</fullName>
    </submittedName>
</protein>
<dbReference type="Proteomes" id="UP000325003">
    <property type="component" value="Unassembled WGS sequence"/>
</dbReference>
<accession>A0A5B1LI65</accession>
<dbReference type="AlphaFoldDB" id="A0A5B1LI65"/>
<proteinExistence type="predicted"/>
<feature type="chain" id="PRO_5039050257" evidence="1">
    <location>
        <begin position="20"/>
        <end position="146"/>
    </location>
</feature>
<organism evidence="2 3">
    <name type="scientific">Nocardioides humilatus</name>
    <dbReference type="NCBI Taxonomy" id="2607660"/>
    <lineage>
        <taxon>Bacteria</taxon>
        <taxon>Bacillati</taxon>
        <taxon>Actinomycetota</taxon>
        <taxon>Actinomycetes</taxon>
        <taxon>Propionibacteriales</taxon>
        <taxon>Nocardioidaceae</taxon>
        <taxon>Nocardioides</taxon>
    </lineage>
</organism>
<reference evidence="2 3" key="2">
    <citation type="submission" date="2019-09" db="EMBL/GenBank/DDBJ databases">
        <authorList>
            <person name="Jin C."/>
        </authorList>
    </citation>
    <scope>NUCLEOTIDE SEQUENCE [LARGE SCALE GENOMIC DNA]</scope>
    <source>
        <strain evidence="2 3">BN130099</strain>
    </source>
</reference>
<gene>
    <name evidence="2" type="ORF">F0U44_12540</name>
</gene>
<feature type="signal peptide" evidence="1">
    <location>
        <begin position="1"/>
        <end position="19"/>
    </location>
</feature>
<comment type="caution">
    <text evidence="2">The sequence shown here is derived from an EMBL/GenBank/DDBJ whole genome shotgun (WGS) entry which is preliminary data.</text>
</comment>
<evidence type="ECO:0000256" key="1">
    <source>
        <dbReference type="SAM" id="SignalP"/>
    </source>
</evidence>
<evidence type="ECO:0000313" key="2">
    <source>
        <dbReference type="EMBL" id="KAA1419267.1"/>
    </source>
</evidence>
<keyword evidence="3" id="KW-1185">Reference proteome</keyword>
<keyword evidence="1" id="KW-0732">Signal</keyword>
<evidence type="ECO:0000313" key="3">
    <source>
        <dbReference type="Proteomes" id="UP000325003"/>
    </source>
</evidence>
<dbReference type="EMBL" id="VUJV01000003">
    <property type="protein sequence ID" value="KAA1419267.1"/>
    <property type="molecule type" value="Genomic_DNA"/>
</dbReference>
<dbReference type="RefSeq" id="WP_149728601.1">
    <property type="nucleotide sequence ID" value="NZ_VUJV01000003.1"/>
</dbReference>
<name>A0A5B1LI65_9ACTN</name>
<sequence length="146" mass="15538">MRRAVAVLLALSFLLTPFAGCTVSHPDGSAWRDQARQTLDDVASEVATASLVLEQLNGGRLPSSYGITMAVAAEEAASTAEEKLSSVQAPASLGGVPRKVLALIGRATEAVRKAREAVVAEHYDVSRLLRELDRLRTALDEQRAAL</sequence>